<keyword evidence="2" id="KW-1185">Reference proteome</keyword>
<reference evidence="1 2" key="1">
    <citation type="submission" date="2019-05" db="EMBL/GenBank/DDBJ databases">
        <title>Dyadobacter AR-3-8 sp. nov., isolated from arctic soil.</title>
        <authorList>
            <person name="Chaudhary D.K."/>
        </authorList>
    </citation>
    <scope>NUCLEOTIDE SEQUENCE [LARGE SCALE GENOMIC DNA]</scope>
    <source>
        <strain evidence="1 2">AR-3-8</strain>
    </source>
</reference>
<organism evidence="1 2">
    <name type="scientific">Dyadobacter frigoris</name>
    <dbReference type="NCBI Taxonomy" id="2576211"/>
    <lineage>
        <taxon>Bacteria</taxon>
        <taxon>Pseudomonadati</taxon>
        <taxon>Bacteroidota</taxon>
        <taxon>Cytophagia</taxon>
        <taxon>Cytophagales</taxon>
        <taxon>Spirosomataceae</taxon>
        <taxon>Dyadobacter</taxon>
    </lineage>
</organism>
<protein>
    <submittedName>
        <fullName evidence="1">Uncharacterized protein</fullName>
    </submittedName>
</protein>
<accession>A0A4U6D4J5</accession>
<dbReference type="RefSeq" id="WP_137339774.1">
    <property type="nucleotide sequence ID" value="NZ_BSQH01000007.1"/>
</dbReference>
<dbReference type="EMBL" id="SZVO01000004">
    <property type="protein sequence ID" value="TKT92229.1"/>
    <property type="molecule type" value="Genomic_DNA"/>
</dbReference>
<dbReference type="AlphaFoldDB" id="A0A4U6D4J5"/>
<proteinExistence type="predicted"/>
<gene>
    <name evidence="1" type="ORF">FDK13_09595</name>
</gene>
<sequence length="65" mass="7708">MFQKAFPELRKQYEDVFSQTRFISNPEGYIPDQNNDPMLASGTIHSDWMHVFELAMNTRILKWGE</sequence>
<comment type="caution">
    <text evidence="1">The sequence shown here is derived from an EMBL/GenBank/DDBJ whole genome shotgun (WGS) entry which is preliminary data.</text>
</comment>
<dbReference type="Proteomes" id="UP000304900">
    <property type="component" value="Unassembled WGS sequence"/>
</dbReference>
<evidence type="ECO:0000313" key="1">
    <source>
        <dbReference type="EMBL" id="TKT92229.1"/>
    </source>
</evidence>
<name>A0A4U6D4J5_9BACT</name>
<evidence type="ECO:0000313" key="2">
    <source>
        <dbReference type="Proteomes" id="UP000304900"/>
    </source>
</evidence>